<dbReference type="Gene3D" id="3.90.1680.10">
    <property type="entry name" value="SOS response associated peptidase-like"/>
    <property type="match status" value="1"/>
</dbReference>
<evidence type="ECO:0000256" key="1">
    <source>
        <dbReference type="ARBA" id="ARBA00008136"/>
    </source>
</evidence>
<name>A0A940MVK5_9PROT</name>
<proteinExistence type="inferred from homology"/>
<dbReference type="InterPro" id="IPR036590">
    <property type="entry name" value="SRAP-like"/>
</dbReference>
<dbReference type="EC" id="3.4.-.-" evidence="8"/>
<evidence type="ECO:0000256" key="7">
    <source>
        <dbReference type="ARBA" id="ARBA00023239"/>
    </source>
</evidence>
<dbReference type="PANTHER" id="PTHR13604:SF0">
    <property type="entry name" value="ABASIC SITE PROCESSING PROTEIN HMCES"/>
    <property type="match status" value="1"/>
</dbReference>
<dbReference type="Proteomes" id="UP000677537">
    <property type="component" value="Unassembled WGS sequence"/>
</dbReference>
<keyword evidence="5" id="KW-0190">Covalent protein-DNA linkage</keyword>
<keyword evidence="2 8" id="KW-0645">Protease</keyword>
<dbReference type="GO" id="GO:0008233">
    <property type="term" value="F:peptidase activity"/>
    <property type="evidence" value="ECO:0007669"/>
    <property type="project" value="UniProtKB-KW"/>
</dbReference>
<comment type="caution">
    <text evidence="9">The sequence shown here is derived from an EMBL/GenBank/DDBJ whole genome shotgun (WGS) entry which is preliminary data.</text>
</comment>
<organism evidence="9 10">
    <name type="scientific">Roseomonas indoligenes</name>
    <dbReference type="NCBI Taxonomy" id="2820811"/>
    <lineage>
        <taxon>Bacteria</taxon>
        <taxon>Pseudomonadati</taxon>
        <taxon>Pseudomonadota</taxon>
        <taxon>Alphaproteobacteria</taxon>
        <taxon>Acetobacterales</taxon>
        <taxon>Roseomonadaceae</taxon>
        <taxon>Roseomonas</taxon>
    </lineage>
</organism>
<evidence type="ECO:0000313" key="9">
    <source>
        <dbReference type="EMBL" id="MBP0492503.1"/>
    </source>
</evidence>
<evidence type="ECO:0000256" key="4">
    <source>
        <dbReference type="ARBA" id="ARBA00022801"/>
    </source>
</evidence>
<dbReference type="GO" id="GO:0006508">
    <property type="term" value="P:proteolysis"/>
    <property type="evidence" value="ECO:0007669"/>
    <property type="project" value="UniProtKB-KW"/>
</dbReference>
<keyword evidence="7" id="KW-0456">Lyase</keyword>
<evidence type="ECO:0000313" key="10">
    <source>
        <dbReference type="Proteomes" id="UP000677537"/>
    </source>
</evidence>
<dbReference type="GO" id="GO:0016829">
    <property type="term" value="F:lyase activity"/>
    <property type="evidence" value="ECO:0007669"/>
    <property type="project" value="UniProtKB-KW"/>
</dbReference>
<evidence type="ECO:0000256" key="2">
    <source>
        <dbReference type="ARBA" id="ARBA00022670"/>
    </source>
</evidence>
<evidence type="ECO:0000256" key="5">
    <source>
        <dbReference type="ARBA" id="ARBA00023124"/>
    </source>
</evidence>
<dbReference type="GO" id="GO:0106300">
    <property type="term" value="P:protein-DNA covalent cross-linking repair"/>
    <property type="evidence" value="ECO:0007669"/>
    <property type="project" value="InterPro"/>
</dbReference>
<gene>
    <name evidence="9" type="ORF">J5Y10_06900</name>
</gene>
<keyword evidence="6" id="KW-0238">DNA-binding</keyword>
<dbReference type="EMBL" id="JAGIZA010000003">
    <property type="protein sequence ID" value="MBP0492503.1"/>
    <property type="molecule type" value="Genomic_DNA"/>
</dbReference>
<keyword evidence="3" id="KW-0227">DNA damage</keyword>
<dbReference type="GO" id="GO:0003697">
    <property type="term" value="F:single-stranded DNA binding"/>
    <property type="evidence" value="ECO:0007669"/>
    <property type="project" value="InterPro"/>
</dbReference>
<protein>
    <recommendedName>
        <fullName evidence="8">Abasic site processing protein</fullName>
        <ecNumber evidence="8">3.4.-.-</ecNumber>
    </recommendedName>
</protein>
<dbReference type="Pfam" id="PF02586">
    <property type="entry name" value="SRAP"/>
    <property type="match status" value="1"/>
</dbReference>
<dbReference type="PANTHER" id="PTHR13604">
    <property type="entry name" value="DC12-RELATED"/>
    <property type="match status" value="1"/>
</dbReference>
<sequence>MCGRYFLQRNPTGLRDYFAVPDAAALPNFAPNWNVAPTQDGVVLRRNPETGQRQMDLLRWGLVPHWAKDAKDGARLINARADGVAEKPSFRDAFAKRRCLVPADGFYEWLSPKEAQGTAKTRDPKQPFAVALARGEPMALAGIWEGWKDPEGHWLRTYSIITTEANPKQAPLHHRMPVILPREAWGGWLGEEEASVETLLGLLRPCPPEWLACWPVSKRANKVSENDATLILRDREVSAPPGLDDPSPYGG</sequence>
<reference evidence="9" key="1">
    <citation type="submission" date="2021-03" db="EMBL/GenBank/DDBJ databases">
        <authorList>
            <person name="So Y."/>
        </authorList>
    </citation>
    <scope>NUCLEOTIDE SEQUENCE</scope>
    <source>
        <strain evidence="9">SG15</strain>
    </source>
</reference>
<dbReference type="SUPFAM" id="SSF143081">
    <property type="entry name" value="BB1717-like"/>
    <property type="match status" value="1"/>
</dbReference>
<evidence type="ECO:0000256" key="3">
    <source>
        <dbReference type="ARBA" id="ARBA00022763"/>
    </source>
</evidence>
<evidence type="ECO:0000256" key="6">
    <source>
        <dbReference type="ARBA" id="ARBA00023125"/>
    </source>
</evidence>
<dbReference type="InterPro" id="IPR003738">
    <property type="entry name" value="SRAP"/>
</dbReference>
<keyword evidence="10" id="KW-1185">Reference proteome</keyword>
<dbReference type="AlphaFoldDB" id="A0A940MVK5"/>
<keyword evidence="4 8" id="KW-0378">Hydrolase</keyword>
<evidence type="ECO:0000256" key="8">
    <source>
        <dbReference type="RuleBase" id="RU364100"/>
    </source>
</evidence>
<accession>A0A940MVK5</accession>
<comment type="similarity">
    <text evidence="1 8">Belongs to the SOS response-associated peptidase family.</text>
</comment>
<dbReference type="RefSeq" id="WP_209372087.1">
    <property type="nucleotide sequence ID" value="NZ_JAGIZA010000003.1"/>
</dbReference>